<dbReference type="RefSeq" id="WP_187468027.1">
    <property type="nucleotide sequence ID" value="NZ_JACSIT010000143.1"/>
</dbReference>
<comment type="caution">
    <text evidence="2">The sequence shown here is derived from an EMBL/GenBank/DDBJ whole genome shotgun (WGS) entry which is preliminary data.</text>
</comment>
<reference evidence="2" key="1">
    <citation type="submission" date="2020-08" db="EMBL/GenBank/DDBJ databases">
        <title>Lewinella bacteria from marine environments.</title>
        <authorList>
            <person name="Zhong Y."/>
        </authorList>
    </citation>
    <scope>NUCLEOTIDE SEQUENCE</scope>
    <source>
        <strain evidence="2">KCTC 42187</strain>
    </source>
</reference>
<proteinExistence type="predicted"/>
<dbReference type="EMBL" id="JACSIT010000143">
    <property type="protein sequence ID" value="MBC6996001.1"/>
    <property type="molecule type" value="Genomic_DNA"/>
</dbReference>
<feature type="domain" description="DUF7033" evidence="1">
    <location>
        <begin position="108"/>
        <end position="194"/>
    </location>
</feature>
<keyword evidence="3" id="KW-1185">Reference proteome</keyword>
<evidence type="ECO:0000313" key="2">
    <source>
        <dbReference type="EMBL" id="MBC6996001.1"/>
    </source>
</evidence>
<protein>
    <submittedName>
        <fullName evidence="2">Polysaccharide deacetylase family protein</fullName>
    </submittedName>
</protein>
<accession>A0A923PQM9</accession>
<gene>
    <name evidence="2" type="ORF">H9S92_17665</name>
</gene>
<name>A0A923PQM9_9BACT</name>
<organism evidence="2 3">
    <name type="scientific">Neolewinella lacunae</name>
    <dbReference type="NCBI Taxonomy" id="1517758"/>
    <lineage>
        <taxon>Bacteria</taxon>
        <taxon>Pseudomonadati</taxon>
        <taxon>Bacteroidota</taxon>
        <taxon>Saprospiria</taxon>
        <taxon>Saprospirales</taxon>
        <taxon>Lewinellaceae</taxon>
        <taxon>Neolewinella</taxon>
    </lineage>
</organism>
<dbReference type="Pfam" id="PF23019">
    <property type="entry name" value="DUF7033"/>
    <property type="match status" value="1"/>
</dbReference>
<evidence type="ECO:0000313" key="3">
    <source>
        <dbReference type="Proteomes" id="UP000650081"/>
    </source>
</evidence>
<dbReference type="CDD" id="cd10931">
    <property type="entry name" value="CE4_u7"/>
    <property type="match status" value="1"/>
</dbReference>
<dbReference type="AlphaFoldDB" id="A0A923PQM9"/>
<dbReference type="Proteomes" id="UP000650081">
    <property type="component" value="Unassembled WGS sequence"/>
</dbReference>
<sequence length="444" mass="50548">MPKPAPAIAVLSPHRHPRLRYVLHEIGADLGYRFRLFTREEQWLAAESEARVVYGQPKLSPEAPPYVAWPAHPFMSGAAPGAKDLVPVQDGDLPVFFPVVGPLGMEGYDLLACIFYQLSRYEEYQDFVSDAHGRFPATASLAYRAGFLERPVVREWACALRTELRQVFPGLPERVEPMILRPTYDIDIPWAWQHRGWRGVAAGLRDVLTGHWRRAWQRFTTAADDDPFATLPFIFSLHLRQRPTDKIQLFWLLADNGSRHDPNPYPIPAAQVHLLQNVPAAVTHGIHPSYRSSTDPALLREETERLARILGHRVQHARQHFLRFRLPDTYRQLRLAGITHEYSMGYADAVGWRAGTNLPFFWYDLEREEATGLSVHPFAAMDVTLKNYLGLNATDAREKVLSLAQKVRPHGGDFALLWHNSSFAESYGWAGWSEMYVGIINDLS</sequence>
<evidence type="ECO:0000259" key="1">
    <source>
        <dbReference type="Pfam" id="PF23019"/>
    </source>
</evidence>
<dbReference type="InterPro" id="IPR054297">
    <property type="entry name" value="DUF7033"/>
</dbReference>